<dbReference type="Gene3D" id="1.10.569.10">
    <property type="entry name" value="Aldehyde Ferredoxin Oxidoreductase Protein, subunit A, domain 2"/>
    <property type="match status" value="1"/>
</dbReference>
<reference evidence="10 11" key="1">
    <citation type="submission" date="2018-10" db="EMBL/GenBank/DDBJ databases">
        <authorList>
            <person name="Zhang X."/>
        </authorList>
    </citation>
    <scope>NUCLEOTIDE SEQUENCE [LARGE SCALE GENOMIC DNA]</scope>
    <source>
        <strain evidence="10 11">SK-G1</strain>
    </source>
</reference>
<dbReference type="GO" id="GO:0046872">
    <property type="term" value="F:metal ion binding"/>
    <property type="evidence" value="ECO:0007669"/>
    <property type="project" value="UniProtKB-KW"/>
</dbReference>
<dbReference type="KEGG" id="bacg:D2962_00060"/>
<keyword evidence="3" id="KW-0004">4Fe-4S</keyword>
<evidence type="ECO:0000256" key="6">
    <source>
        <dbReference type="ARBA" id="ARBA00023004"/>
    </source>
</evidence>
<evidence type="ECO:0000256" key="5">
    <source>
        <dbReference type="ARBA" id="ARBA00023002"/>
    </source>
</evidence>
<keyword evidence="4" id="KW-0479">Metal-binding</keyword>
<dbReference type="PANTHER" id="PTHR30038">
    <property type="entry name" value="ALDEHYDE FERREDOXIN OXIDOREDUCTASE"/>
    <property type="match status" value="1"/>
</dbReference>
<protein>
    <recommendedName>
        <fullName evidence="9">Aldehyde ferredoxin oxidoreductase N-terminal domain-containing protein</fullName>
    </recommendedName>
</protein>
<evidence type="ECO:0000313" key="10">
    <source>
        <dbReference type="EMBL" id="AYO29204.1"/>
    </source>
</evidence>
<dbReference type="InterPro" id="IPR001203">
    <property type="entry name" value="OxRdtase_Ald_Fedxn_C"/>
</dbReference>
<dbReference type="InterPro" id="IPR036021">
    <property type="entry name" value="Tungsten_al_ferr_oxy-like_C"/>
</dbReference>
<feature type="domain" description="Aldehyde ferredoxin oxidoreductase N-terminal" evidence="9">
    <location>
        <begin position="5"/>
        <end position="207"/>
    </location>
</feature>
<dbReference type="Gene3D" id="3.60.9.10">
    <property type="entry name" value="Aldehyde ferredoxin oxidoreductase, N-terminal domain"/>
    <property type="match status" value="1"/>
</dbReference>
<keyword evidence="7" id="KW-0411">Iron-sulfur</keyword>
<proteinExistence type="inferred from homology"/>
<evidence type="ECO:0000256" key="2">
    <source>
        <dbReference type="ARBA" id="ARBA00011032"/>
    </source>
</evidence>
<comment type="cofactor">
    <cofactor evidence="1">
        <name>[4Fe-4S] cluster</name>
        <dbReference type="ChEBI" id="CHEBI:49883"/>
    </cofactor>
</comment>
<keyword evidence="5" id="KW-0560">Oxidoreductase</keyword>
<sequence length="617" mass="67268">MGDGYMGRVLWVDLCKKKVWDEQLDDDMKFNYLGGYGIALKVILSRQKRGADPLGKDSICGVMTGPLTGSGSIIGSRFTVFGKSPLTGTWGDANSGGYFGPQLKRAGYDGVFITGASDVPVYIFIDSGRAEIVDASDLWGKDTFETDEMLKKKHGKDTQIACIGPAGEKKNMFSAVITDKGRAAARFGLGALWGSKNLKCIVVKGNIPIKVADEELLKNLRKKYTDQIIKEHVGASAAYQIGTPGYTAAGALNGDSPVKNWKGVCGIDFTQDDASRIAVDKLFKYRTKKYGCYRCPIVCGGLVSIKEGPYAVKETHQPEYETMAAFGSNCGNSNLESIIAANDICNRYGIDTISTGAAVAFAIECYENGLLTDEDTGGLKLAWGDHASIVELTRQIACSEGLGALLSRGLNEAARSIGGDAEKYAVHVMGDAIAMHDPRFEPAMGIIYKMFPGKHIQAAQFCSPPGLKEAVIGFGTEKENVKERVFQLKILECLCNIVNASGSCLFGFLSTTSECIGEFLTAVTGREWTNQKMIEVGERISNLRQLFNIREDANPVTARFPERALGNPPLKKGPTEGFTVDMETLMKEYLKLMNWNEKGIPERHNLVRLKIDNFWLN</sequence>
<name>A0A3G2R166_9FIRM</name>
<dbReference type="EMBL" id="CP033169">
    <property type="protein sequence ID" value="AYO29204.1"/>
    <property type="molecule type" value="Genomic_DNA"/>
</dbReference>
<dbReference type="Pfam" id="PF01314">
    <property type="entry name" value="AFOR_C"/>
    <property type="match status" value="1"/>
</dbReference>
<comment type="similarity">
    <text evidence="2">Belongs to the AOR/FOR family.</text>
</comment>
<keyword evidence="6" id="KW-0408">Iron</keyword>
<evidence type="ECO:0000313" key="11">
    <source>
        <dbReference type="Proteomes" id="UP000280960"/>
    </source>
</evidence>
<dbReference type="InterPro" id="IPR013984">
    <property type="entry name" value="Ald_Fedxn_OxRdtase_dom2"/>
</dbReference>
<dbReference type="InterPro" id="IPR036503">
    <property type="entry name" value="Ald_Fedxn_OxRdtase_N_sf"/>
</dbReference>
<dbReference type="GO" id="GO:0009055">
    <property type="term" value="F:electron transfer activity"/>
    <property type="evidence" value="ECO:0007669"/>
    <property type="project" value="InterPro"/>
</dbReference>
<evidence type="ECO:0000256" key="7">
    <source>
        <dbReference type="ARBA" id="ARBA00023014"/>
    </source>
</evidence>
<comment type="cofactor">
    <cofactor evidence="8">
        <name>tungstopterin</name>
        <dbReference type="ChEBI" id="CHEBI:30402"/>
    </cofactor>
</comment>
<dbReference type="SUPFAM" id="SSF56228">
    <property type="entry name" value="Aldehyde ferredoxin oxidoreductase, N-terminal domain"/>
    <property type="match status" value="1"/>
</dbReference>
<dbReference type="Gene3D" id="1.10.599.10">
    <property type="entry name" value="Aldehyde Ferredoxin Oxidoreductase Protein, subunit A, domain 3"/>
    <property type="match status" value="1"/>
</dbReference>
<gene>
    <name evidence="10" type="ORF">D2962_00060</name>
</gene>
<dbReference type="GO" id="GO:0051539">
    <property type="term" value="F:4 iron, 4 sulfur cluster binding"/>
    <property type="evidence" value="ECO:0007669"/>
    <property type="project" value="UniProtKB-KW"/>
</dbReference>
<dbReference type="RefSeq" id="WP_122013739.1">
    <property type="nucleotide sequence ID" value="NZ_CP033169.1"/>
</dbReference>
<dbReference type="GO" id="GO:0016625">
    <property type="term" value="F:oxidoreductase activity, acting on the aldehyde or oxo group of donors, iron-sulfur protein as acceptor"/>
    <property type="evidence" value="ECO:0007669"/>
    <property type="project" value="InterPro"/>
</dbReference>
<evidence type="ECO:0000256" key="8">
    <source>
        <dbReference type="ARBA" id="ARBA00049934"/>
    </source>
</evidence>
<accession>A0A3G2R166</accession>
<dbReference type="InterPro" id="IPR013985">
    <property type="entry name" value="Ald_Fedxn_OxRdtase_dom3"/>
</dbReference>
<organism evidence="10 11">
    <name type="scientific">Biomaibacter acetigenes</name>
    <dbReference type="NCBI Taxonomy" id="2316383"/>
    <lineage>
        <taxon>Bacteria</taxon>
        <taxon>Bacillati</taxon>
        <taxon>Bacillota</taxon>
        <taxon>Clostridia</taxon>
        <taxon>Thermosediminibacterales</taxon>
        <taxon>Tepidanaerobacteraceae</taxon>
        <taxon>Biomaibacter</taxon>
    </lineage>
</organism>
<dbReference type="InterPro" id="IPR051919">
    <property type="entry name" value="W-dependent_AOR"/>
</dbReference>
<dbReference type="SUPFAM" id="SSF48310">
    <property type="entry name" value="Aldehyde ferredoxin oxidoreductase, C-terminal domains"/>
    <property type="match status" value="1"/>
</dbReference>
<dbReference type="AlphaFoldDB" id="A0A3G2R166"/>
<dbReference type="PANTHER" id="PTHR30038:SF7">
    <property type="entry name" value="TUNGSTEN-CONTAINING GLYCERALDEHYDE-3-PHOSPHATE:FERREDOXIN OXIDOREDUCTASE"/>
    <property type="match status" value="1"/>
</dbReference>
<evidence type="ECO:0000259" key="9">
    <source>
        <dbReference type="SMART" id="SM00790"/>
    </source>
</evidence>
<keyword evidence="11" id="KW-1185">Reference proteome</keyword>
<evidence type="ECO:0000256" key="4">
    <source>
        <dbReference type="ARBA" id="ARBA00022723"/>
    </source>
</evidence>
<dbReference type="Proteomes" id="UP000280960">
    <property type="component" value="Chromosome"/>
</dbReference>
<dbReference type="Pfam" id="PF02730">
    <property type="entry name" value="AFOR_N"/>
    <property type="match status" value="1"/>
</dbReference>
<dbReference type="SMART" id="SM00790">
    <property type="entry name" value="AFOR_N"/>
    <property type="match status" value="1"/>
</dbReference>
<evidence type="ECO:0000256" key="1">
    <source>
        <dbReference type="ARBA" id="ARBA00001966"/>
    </source>
</evidence>
<evidence type="ECO:0000256" key="3">
    <source>
        <dbReference type="ARBA" id="ARBA00022485"/>
    </source>
</evidence>
<dbReference type="InterPro" id="IPR013983">
    <property type="entry name" value="Ald_Fedxn_OxRdtase_N"/>
</dbReference>